<reference evidence="1" key="1">
    <citation type="submission" date="2022-11" db="EMBL/GenBank/DDBJ databases">
        <authorList>
            <person name="Kikuchi T."/>
        </authorList>
    </citation>
    <scope>NUCLEOTIDE SEQUENCE</scope>
    <source>
        <strain evidence="1">PS1010</strain>
    </source>
</reference>
<name>A0A9P1N6Z6_9PELO</name>
<organism evidence="1 2">
    <name type="scientific">Caenorhabditis angaria</name>
    <dbReference type="NCBI Taxonomy" id="860376"/>
    <lineage>
        <taxon>Eukaryota</taxon>
        <taxon>Metazoa</taxon>
        <taxon>Ecdysozoa</taxon>
        <taxon>Nematoda</taxon>
        <taxon>Chromadorea</taxon>
        <taxon>Rhabditida</taxon>
        <taxon>Rhabditina</taxon>
        <taxon>Rhabditomorpha</taxon>
        <taxon>Rhabditoidea</taxon>
        <taxon>Rhabditidae</taxon>
        <taxon>Peloderinae</taxon>
        <taxon>Caenorhabditis</taxon>
    </lineage>
</organism>
<comment type="caution">
    <text evidence="1">The sequence shown here is derived from an EMBL/GenBank/DDBJ whole genome shotgun (WGS) entry which is preliminary data.</text>
</comment>
<dbReference type="AlphaFoldDB" id="A0A9P1N6Z6"/>
<evidence type="ECO:0000313" key="2">
    <source>
        <dbReference type="Proteomes" id="UP001152747"/>
    </source>
</evidence>
<protein>
    <submittedName>
        <fullName evidence="1">Uncharacterized protein</fullName>
    </submittedName>
</protein>
<evidence type="ECO:0000313" key="1">
    <source>
        <dbReference type="EMBL" id="CAI5450102.1"/>
    </source>
</evidence>
<sequence length="301" mass="33330">MKGGAICNLPHGFSAILRQGIQKLGFLSEISGKNLKNDKKSQGKAGNSSFSSKIASKMPKIFTYNAKPISTFYTDSIPSKSHTRTTDHFPMLKKLKKPRKSLGQLKFEHCNIGAAEETASIISKPSFLRLSVAKTPGKPPKGSISSEKILIDLGDCHWMRVWITKTSNWEKDYAKTIDREIGQTIDFIFGAGIGFLPDRENAIIIPYSPENIAKISIDHHGDGLAQISFGENLGNFLNSWSFNMPILKESGYFVYLIRAPKCRANFDVDFGALGLFGAGGDGAKPYSRIEFKQCEIRMIQK</sequence>
<proteinExistence type="predicted"/>
<keyword evidence="2" id="KW-1185">Reference proteome</keyword>
<gene>
    <name evidence="1" type="ORF">CAMP_LOCUS12739</name>
</gene>
<accession>A0A9P1N6Z6</accession>
<dbReference type="EMBL" id="CANHGI010000005">
    <property type="protein sequence ID" value="CAI5450102.1"/>
    <property type="molecule type" value="Genomic_DNA"/>
</dbReference>
<dbReference type="Proteomes" id="UP001152747">
    <property type="component" value="Unassembled WGS sequence"/>
</dbReference>